<evidence type="ECO:0000256" key="6">
    <source>
        <dbReference type="ARBA" id="ARBA00022729"/>
    </source>
</evidence>
<protein>
    <recommendedName>
        <fullName evidence="4">ER membrane protein complex subunit 1</fullName>
    </recommendedName>
</protein>
<evidence type="ECO:0000256" key="12">
    <source>
        <dbReference type="SAM" id="SignalP"/>
    </source>
</evidence>
<keyword evidence="10" id="KW-0325">Glycoprotein</keyword>
<evidence type="ECO:0000256" key="7">
    <source>
        <dbReference type="ARBA" id="ARBA00022824"/>
    </source>
</evidence>
<evidence type="ECO:0000313" key="16">
    <source>
        <dbReference type="RefSeq" id="XP_030373596.1"/>
    </source>
</evidence>
<evidence type="ECO:0000256" key="9">
    <source>
        <dbReference type="ARBA" id="ARBA00023136"/>
    </source>
</evidence>
<proteinExistence type="inferred from homology"/>
<dbReference type="CTD" id="23065"/>
<dbReference type="GO" id="GO:0034975">
    <property type="term" value="P:protein folding in endoplasmic reticulum"/>
    <property type="evidence" value="ECO:0007669"/>
    <property type="project" value="TreeGrafter"/>
</dbReference>
<comment type="subunit">
    <text evidence="3">Component of the ER membrane protein complex (EMC).</text>
</comment>
<evidence type="ECO:0000259" key="13">
    <source>
        <dbReference type="Pfam" id="PF07774"/>
    </source>
</evidence>
<feature type="chain" id="PRO_5026849053" description="ER membrane protein complex subunit 1" evidence="12">
    <location>
        <begin position="28"/>
        <end position="921"/>
    </location>
</feature>
<keyword evidence="8 11" id="KW-1133">Transmembrane helix</keyword>
<reference evidence="16" key="1">
    <citation type="submission" date="2025-08" db="UniProtKB">
        <authorList>
            <consortium name="RefSeq"/>
        </authorList>
    </citation>
    <scope>IDENTIFICATION</scope>
    <source>
        <strain evidence="16">11010-0011.00</strain>
        <tissue evidence="16">Whole body</tissue>
    </source>
</reference>
<dbReference type="OrthoDB" id="28092at2759"/>
<keyword evidence="5 11" id="KW-0812">Transmembrane</keyword>
<dbReference type="PANTHER" id="PTHR21573:SF0">
    <property type="entry name" value="ER MEMBRANE PROTEIN COMPLEX SUBUNIT 1"/>
    <property type="match status" value="1"/>
</dbReference>
<evidence type="ECO:0000256" key="5">
    <source>
        <dbReference type="ARBA" id="ARBA00022692"/>
    </source>
</evidence>
<evidence type="ECO:0000256" key="4">
    <source>
        <dbReference type="ARBA" id="ARBA00020824"/>
    </source>
</evidence>
<evidence type="ECO:0000259" key="14">
    <source>
        <dbReference type="Pfam" id="PF25293"/>
    </source>
</evidence>
<evidence type="ECO:0000256" key="8">
    <source>
        <dbReference type="ARBA" id="ARBA00022989"/>
    </source>
</evidence>
<comment type="similarity">
    <text evidence="2">Belongs to the EMC1 family.</text>
</comment>
<accession>A0A6J2T9R7</accession>
<evidence type="ECO:0000256" key="2">
    <source>
        <dbReference type="ARBA" id="ARBA00007904"/>
    </source>
</evidence>
<evidence type="ECO:0000256" key="11">
    <source>
        <dbReference type="SAM" id="Phobius"/>
    </source>
</evidence>
<keyword evidence="15" id="KW-1185">Reference proteome</keyword>
<dbReference type="GeneID" id="115623418"/>
<comment type="subcellular location">
    <subcellularLocation>
        <location evidence="1">Endoplasmic reticulum membrane</location>
        <topology evidence="1">Single-pass type I membrane protein</topology>
    </subcellularLocation>
</comment>
<dbReference type="InterPro" id="IPR011678">
    <property type="entry name" value="EMC1_C"/>
</dbReference>
<dbReference type="Pfam" id="PF07774">
    <property type="entry name" value="EMC1_C"/>
    <property type="match status" value="1"/>
</dbReference>
<dbReference type="RefSeq" id="XP_030373596.1">
    <property type="nucleotide sequence ID" value="XM_030517736.1"/>
</dbReference>
<dbReference type="GO" id="GO:0072546">
    <property type="term" value="C:EMC complex"/>
    <property type="evidence" value="ECO:0007669"/>
    <property type="project" value="InterPro"/>
</dbReference>
<dbReference type="AlphaFoldDB" id="A0A6J2T9R7"/>
<evidence type="ECO:0000256" key="3">
    <source>
        <dbReference type="ARBA" id="ARBA00011276"/>
    </source>
</evidence>
<keyword evidence="7" id="KW-0256">Endoplasmic reticulum</keyword>
<dbReference type="InterPro" id="IPR058545">
    <property type="entry name" value="Beta-prop_EMC1_1st"/>
</dbReference>
<sequence>MADAHFLAGALTSAMLVLLSTTVVVNGLYEDQIKKFDWRSMHVGAAKHIHVDLNHFQPRLLLGTHEQVVASICPKTGEIGWRQVLEQKARGDIKLLQVSGFADDSSDTAAAPVGTHLGFDMLTVQGHAPALVRGWNTNTGTIEWEWSVMPLNTERAQDAHWFYSNSLLYHVVPTWRSHLEVTAYFGTSGHTTGSTSKIMAAWIKPESCLLSGTFFVCVDGKQLISLDLVAKSTQVIATTLDTEPTSKVQALAGLNGVLVVNRKLVSVNKAQTVCDTLQSSSYAVGTFNYRKIVAYGDLAEGVLKIKAAYLDNCAPVPELDQSLTFNADYGTPSLRSFDCKLKRNGDGKSCLFVFSTSAESIVAVQQNRVRWVREEALANVVDSQFIDLPLADSEGTLENEMKGKSVDATGFETDIASAFLRRITTQAIQIKSLFLHVIGLGPPPTDTQRAGLVRDSFGLHKMLVLLTRSGKIFGIDNIIGKHHWQLYLPNVVGFGNDENMRLIVQRTSKHFPLQPLCTIVAKDLSTGNGVLYRFNPITGRAAEGGLLQLDYQIKQLSLLPEAEPDFVKGILLLDATNKVHVHPKHATQLADGMYLYTADVKTSELAGYFVKYAGEKLSTTPIWTVHLCGHNNEQKIVAVAGKSSIEHVHSQGRVLGDRSVLYKYINPNLVAVITQAPDALHKSILNLYLIDVVSGSIVFTMTHRKVRPPVHIVHSENWLAYSYYNDKVRRTEITTIELYEGKTQANSSVWSSLKAPMMPLVERQSYIIPTVVEALRETITERGITNKHVLIGTANGAIIEMPWALLDPRRPIASTTQGREEGAIPYIPELPLPTENFINYNQTIARLRNIYTAPSGLESTCLVVATGLDLFVTRVAPSKTFDLLKEDFDYILISIVLVALTSGSLIVRHLASRKLLKQAWK</sequence>
<dbReference type="InterPro" id="IPR026895">
    <property type="entry name" value="EMC1"/>
</dbReference>
<evidence type="ECO:0000313" key="15">
    <source>
        <dbReference type="Proteomes" id="UP000504634"/>
    </source>
</evidence>
<dbReference type="SUPFAM" id="SSF50998">
    <property type="entry name" value="Quinoprotein alcohol dehydrogenase-like"/>
    <property type="match status" value="1"/>
</dbReference>
<feature type="domain" description="ER membrane protein complex subunit 1 C-terminal" evidence="13">
    <location>
        <begin position="715"/>
        <end position="920"/>
    </location>
</feature>
<feature type="transmembrane region" description="Helical" evidence="11">
    <location>
        <begin position="890"/>
        <end position="911"/>
    </location>
</feature>
<evidence type="ECO:0000256" key="10">
    <source>
        <dbReference type="ARBA" id="ARBA00023180"/>
    </source>
</evidence>
<evidence type="ECO:0000256" key="1">
    <source>
        <dbReference type="ARBA" id="ARBA00004115"/>
    </source>
</evidence>
<feature type="domain" description="EMC1 first beta-propeller" evidence="14">
    <location>
        <begin position="28"/>
        <end position="154"/>
    </location>
</feature>
<feature type="signal peptide" evidence="12">
    <location>
        <begin position="1"/>
        <end position="27"/>
    </location>
</feature>
<dbReference type="Proteomes" id="UP000504634">
    <property type="component" value="Unplaced"/>
</dbReference>
<gene>
    <name evidence="16" type="primary">LOC115623418</name>
</gene>
<dbReference type="Pfam" id="PF25293">
    <property type="entry name" value="Beta-prop_EMC1_N"/>
    <property type="match status" value="1"/>
</dbReference>
<dbReference type="InterPro" id="IPR011047">
    <property type="entry name" value="Quinoprotein_ADH-like_sf"/>
</dbReference>
<name>A0A6J2T9R7_DROLE</name>
<dbReference type="PANTHER" id="PTHR21573">
    <property type="entry name" value="ER MEMBRANE PROTEIN COMPLEX SUBUNIT 1"/>
    <property type="match status" value="1"/>
</dbReference>
<organism evidence="15 16">
    <name type="scientific">Drosophila lebanonensis</name>
    <name type="common">Fruit fly</name>
    <name type="synonym">Scaptodrosophila lebanonensis</name>
    <dbReference type="NCBI Taxonomy" id="7225"/>
    <lineage>
        <taxon>Eukaryota</taxon>
        <taxon>Metazoa</taxon>
        <taxon>Ecdysozoa</taxon>
        <taxon>Arthropoda</taxon>
        <taxon>Hexapoda</taxon>
        <taxon>Insecta</taxon>
        <taxon>Pterygota</taxon>
        <taxon>Neoptera</taxon>
        <taxon>Endopterygota</taxon>
        <taxon>Diptera</taxon>
        <taxon>Brachycera</taxon>
        <taxon>Muscomorpha</taxon>
        <taxon>Ephydroidea</taxon>
        <taxon>Drosophilidae</taxon>
        <taxon>Scaptodrosophila</taxon>
    </lineage>
</organism>
<keyword evidence="9 11" id="KW-0472">Membrane</keyword>
<keyword evidence="6 12" id="KW-0732">Signal</keyword>